<gene>
    <name evidence="3" type="ORF">A4X03_0g2444</name>
    <name evidence="2" type="ORF">JKIAZH3_G1824</name>
</gene>
<dbReference type="EMBL" id="CAJHJG010006374">
    <property type="protein sequence ID" value="CAD6956617.1"/>
    <property type="molecule type" value="Genomic_DNA"/>
</dbReference>
<sequence length="247" mass="27218">MEESILIPISTSVQLEARIYDPSVSLSNSPVPKGLAIVAHPYGSLGGCFDDHVVCALAEAFLVKRQFQVVTFNSRGVGQSTGRASWTGASESEDYQHVLSWSMRDFEARHPSVQGASVVLCGYSAGSLYCSTAQVKASGPTWASHPPLYVLISYPRGVLWALSLFQSARYDRALSQLLTGKEAKVLVVYGTKDDFTSRKTYESWIKAVRSSELRVEVIEDGDHFWRTRASLQQLVDCVDAWVSNESQ</sequence>
<dbReference type="PANTHER" id="PTHR42103:SF2">
    <property type="entry name" value="AB HYDROLASE-1 DOMAIN-CONTAINING PROTEIN"/>
    <property type="match status" value="1"/>
</dbReference>
<dbReference type="Proteomes" id="UP000077671">
    <property type="component" value="Unassembled WGS sequence"/>
</dbReference>
<proteinExistence type="predicted"/>
<evidence type="ECO:0000313" key="3">
    <source>
        <dbReference type="EMBL" id="KAE8262448.1"/>
    </source>
</evidence>
<feature type="domain" description="Xaa-Pro dipeptidyl-peptidase-like" evidence="1">
    <location>
        <begin position="13"/>
        <end position="114"/>
    </location>
</feature>
<keyword evidence="5" id="KW-1185">Reference proteome</keyword>
<evidence type="ECO:0000313" key="5">
    <source>
        <dbReference type="Proteomes" id="UP000836402"/>
    </source>
</evidence>
<accession>A0A177UVR9</accession>
<dbReference type="InterPro" id="IPR000383">
    <property type="entry name" value="Xaa-Pro-like_dom"/>
</dbReference>
<comment type="caution">
    <text evidence="3">The sequence shown here is derived from an EMBL/GenBank/DDBJ whole genome shotgun (WGS) entry which is preliminary data.</text>
</comment>
<dbReference type="Pfam" id="PF02129">
    <property type="entry name" value="Peptidase_S15"/>
    <property type="match status" value="1"/>
</dbReference>
<dbReference type="SUPFAM" id="SSF53474">
    <property type="entry name" value="alpha/beta-Hydrolases"/>
    <property type="match status" value="1"/>
</dbReference>
<reference evidence="3" key="1">
    <citation type="submission" date="2016-04" db="EMBL/GenBank/DDBJ databases">
        <authorList>
            <person name="Nguyen H.D."/>
            <person name="Kesanakurti P."/>
            <person name="Cullis J."/>
            <person name="Levesque C.A."/>
            <person name="Hambleton S."/>
        </authorList>
    </citation>
    <scope>NUCLEOTIDE SEQUENCE</scope>
    <source>
        <strain evidence="3">DAOMC 238032</strain>
    </source>
</reference>
<dbReference type="PANTHER" id="PTHR42103">
    <property type="entry name" value="ALPHA/BETA-HYDROLASES SUPERFAMILY PROTEIN"/>
    <property type="match status" value="1"/>
</dbReference>
<dbReference type="InterPro" id="IPR029058">
    <property type="entry name" value="AB_hydrolase_fold"/>
</dbReference>
<evidence type="ECO:0000313" key="2">
    <source>
        <dbReference type="EMBL" id="CAD6956617.1"/>
    </source>
</evidence>
<organism evidence="3 4">
    <name type="scientific">Tilletia caries</name>
    <name type="common">wheat bunt fungus</name>
    <dbReference type="NCBI Taxonomy" id="13290"/>
    <lineage>
        <taxon>Eukaryota</taxon>
        <taxon>Fungi</taxon>
        <taxon>Dikarya</taxon>
        <taxon>Basidiomycota</taxon>
        <taxon>Ustilaginomycotina</taxon>
        <taxon>Exobasidiomycetes</taxon>
        <taxon>Tilletiales</taxon>
        <taxon>Tilletiaceae</taxon>
        <taxon>Tilletia</taxon>
    </lineage>
</organism>
<reference evidence="3" key="2">
    <citation type="journal article" date="2019" name="IMA Fungus">
        <title>Genome sequencing and comparison of five Tilletia species to identify candidate genes for the detection of regulated species infecting wheat.</title>
        <authorList>
            <person name="Nguyen H.D.T."/>
            <person name="Sultana T."/>
            <person name="Kesanakurti P."/>
            <person name="Hambleton S."/>
        </authorList>
    </citation>
    <scope>NUCLEOTIDE SEQUENCE</scope>
    <source>
        <strain evidence="3">DAOMC 238032</strain>
    </source>
</reference>
<dbReference type="EMBL" id="LWDD02000237">
    <property type="protein sequence ID" value="KAE8262448.1"/>
    <property type="molecule type" value="Genomic_DNA"/>
</dbReference>
<dbReference type="Gene3D" id="3.40.50.1820">
    <property type="entry name" value="alpha/beta hydrolase"/>
    <property type="match status" value="1"/>
</dbReference>
<dbReference type="GO" id="GO:0016787">
    <property type="term" value="F:hydrolase activity"/>
    <property type="evidence" value="ECO:0007669"/>
    <property type="project" value="InterPro"/>
</dbReference>
<name>A0A177UVR9_9BASI</name>
<protein>
    <recommendedName>
        <fullName evidence="1">Xaa-Pro dipeptidyl-peptidase-like domain-containing protein</fullName>
    </recommendedName>
</protein>
<dbReference type="AlphaFoldDB" id="A0A177UVR9"/>
<dbReference type="Proteomes" id="UP000836402">
    <property type="component" value="Unassembled WGS sequence"/>
</dbReference>
<reference evidence="2" key="3">
    <citation type="submission" date="2020-10" db="EMBL/GenBank/DDBJ databases">
        <authorList>
            <person name="Sedaghatjoo S."/>
        </authorList>
    </citation>
    <scope>NUCLEOTIDE SEQUENCE</scope>
    <source>
        <strain evidence="2">AZH3</strain>
    </source>
</reference>
<evidence type="ECO:0000313" key="4">
    <source>
        <dbReference type="Proteomes" id="UP000077671"/>
    </source>
</evidence>
<evidence type="ECO:0000259" key="1">
    <source>
        <dbReference type="Pfam" id="PF02129"/>
    </source>
</evidence>